<dbReference type="Gene3D" id="3.60.21.10">
    <property type="match status" value="1"/>
</dbReference>
<evidence type="ECO:0000256" key="3">
    <source>
        <dbReference type="ARBA" id="ARBA00023004"/>
    </source>
</evidence>
<dbReference type="AlphaFoldDB" id="C8NJ09"/>
<comment type="similarity">
    <text evidence="4">Belongs to the cyclic nucleotide phosphodiesterase class-III family.</text>
</comment>
<evidence type="ECO:0000259" key="7">
    <source>
        <dbReference type="Pfam" id="PF17839"/>
    </source>
</evidence>
<gene>
    <name evidence="8" type="ORF">HMPREF0444_1904</name>
</gene>
<organism evidence="8 9">
    <name type="scientific">Granulicatella adiacens ATCC 49175</name>
    <dbReference type="NCBI Taxonomy" id="638301"/>
    <lineage>
        <taxon>Bacteria</taxon>
        <taxon>Bacillati</taxon>
        <taxon>Bacillota</taxon>
        <taxon>Bacilli</taxon>
        <taxon>Lactobacillales</taxon>
        <taxon>Carnobacteriaceae</taxon>
        <taxon>Granulicatella</taxon>
    </lineage>
</organism>
<dbReference type="Pfam" id="PF17839">
    <property type="entry name" value="CNP_C_terminal"/>
    <property type="match status" value="1"/>
</dbReference>
<dbReference type="STRING" id="638301.HMPREF0444_1904"/>
<dbReference type="GO" id="GO:0046872">
    <property type="term" value="F:metal ion binding"/>
    <property type="evidence" value="ECO:0007669"/>
    <property type="project" value="UniProtKB-KW"/>
</dbReference>
<dbReference type="InterPro" id="IPR004843">
    <property type="entry name" value="Calcineurin-like_PHP"/>
</dbReference>
<keyword evidence="1" id="KW-0479">Metal-binding</keyword>
<evidence type="ECO:0000256" key="2">
    <source>
        <dbReference type="ARBA" id="ARBA00022801"/>
    </source>
</evidence>
<dbReference type="InterPro" id="IPR050884">
    <property type="entry name" value="CNP_phosphodiesterase-III"/>
</dbReference>
<keyword evidence="5" id="KW-0472">Membrane</keyword>
<dbReference type="PIRSF" id="PIRSF034890">
    <property type="entry name" value="Pesteras_lmo2642"/>
    <property type="match status" value="1"/>
</dbReference>
<feature type="domain" description="Calcineurin-like phosphoesterase" evidence="6">
    <location>
        <begin position="60"/>
        <end position="304"/>
    </location>
</feature>
<dbReference type="eggNOG" id="COG1409">
    <property type="taxonomic scope" value="Bacteria"/>
</dbReference>
<dbReference type="PANTHER" id="PTHR42988">
    <property type="entry name" value="PHOSPHOHYDROLASE"/>
    <property type="match status" value="1"/>
</dbReference>
<dbReference type="SUPFAM" id="SSF56300">
    <property type="entry name" value="Metallo-dependent phosphatases"/>
    <property type="match status" value="1"/>
</dbReference>
<sequence>MQLDHCAQLSFYTDGGEILKKSLKLSALLAGIGVLLVLLWIFFPKHIAATPKELSSTNEIWVITDPHYLSPELHDQDVAFQKIQNTAAGKDLVYSKERMEALVAQVESERPKVLIVSGDMTFNGEYQSFIELAEFFKRIEALGTTVLVEPGNHDIADGWARKFQGNENYKIKQMTAADFPNVFAEYGYSEASSRDTHSLSYMAKLFTKLWFLMIDSNIYEKNGEGKGAPKTGGVIPKETLEWIDKELAAAHSAGVQVIPVMHHNLLTHHEFNPDGFVVDNASDLKAIFNQYDNVTLGFSGHIHTQQIATEKMSADRSYTEIVNGAFSVYPSTIGKLTMSPNDYHYQQTALKADEWAAQSGQTNPDLLHHQNYMKQVFDDSTCIMTHQSLYDESWYTKEVGDELSTVLAPLNLAYF</sequence>
<dbReference type="InterPro" id="IPR029052">
    <property type="entry name" value="Metallo-depent_PP-like"/>
</dbReference>
<protein>
    <submittedName>
        <fullName evidence="8">Ser/Thr phosphatase family protein</fullName>
    </submittedName>
</protein>
<feature type="domain" description="Cyclic nucleotide phosphodiesterase C-terminal" evidence="7">
    <location>
        <begin position="353"/>
        <end position="415"/>
    </location>
</feature>
<evidence type="ECO:0000256" key="5">
    <source>
        <dbReference type="SAM" id="Phobius"/>
    </source>
</evidence>
<evidence type="ECO:0000313" key="8">
    <source>
        <dbReference type="EMBL" id="EEW36556.1"/>
    </source>
</evidence>
<dbReference type="GO" id="GO:0016787">
    <property type="term" value="F:hydrolase activity"/>
    <property type="evidence" value="ECO:0007669"/>
    <property type="project" value="UniProtKB-KW"/>
</dbReference>
<dbReference type="PANTHER" id="PTHR42988:SF2">
    <property type="entry name" value="CYCLIC NUCLEOTIDE PHOSPHODIESTERASE CBUA0032-RELATED"/>
    <property type="match status" value="1"/>
</dbReference>
<dbReference type="InterPro" id="IPR012365">
    <property type="entry name" value="Pesteras_lmo2642"/>
</dbReference>
<dbReference type="InterPro" id="IPR040869">
    <property type="entry name" value="CNP_C"/>
</dbReference>
<keyword evidence="3" id="KW-0408">Iron</keyword>
<dbReference type="Proteomes" id="UP000005926">
    <property type="component" value="Unassembled WGS sequence"/>
</dbReference>
<name>C8NJ09_9LACT</name>
<keyword evidence="9" id="KW-1185">Reference proteome</keyword>
<reference evidence="8 9" key="1">
    <citation type="submission" date="2009-08" db="EMBL/GenBank/DDBJ databases">
        <authorList>
            <person name="Muzny D."/>
            <person name="Qin X."/>
            <person name="Deng J."/>
            <person name="Jiang H."/>
            <person name="Liu Y."/>
            <person name="Qu J."/>
            <person name="Song X.-Z."/>
            <person name="Zhang L."/>
            <person name="Thornton R."/>
            <person name="Coyle M."/>
            <person name="Francisco L."/>
            <person name="Jackson L."/>
            <person name="Javaid M."/>
            <person name="Korchina V."/>
            <person name="Kovar C."/>
            <person name="Mata R."/>
            <person name="Mathew T."/>
            <person name="Ngo R."/>
            <person name="Nguyen L."/>
            <person name="Nguyen N."/>
            <person name="Okwuonu G."/>
            <person name="Ongeri F."/>
            <person name="Pham C."/>
            <person name="Simmons D."/>
            <person name="Wilczek-Boney K."/>
            <person name="Hale W."/>
            <person name="Jakkamsetti A."/>
            <person name="Pham P."/>
            <person name="Ruth R."/>
            <person name="San Lucas F."/>
            <person name="Warren J."/>
            <person name="Zhang J."/>
            <person name="Zhao Z."/>
            <person name="Zhou C."/>
            <person name="Zhu D."/>
            <person name="Lee S."/>
            <person name="Bess C."/>
            <person name="Blankenburg K."/>
            <person name="Forbes L."/>
            <person name="Fu Q."/>
            <person name="Gubbala S."/>
            <person name="Hirani K."/>
            <person name="Jayaseelan J.C."/>
            <person name="Lara F."/>
            <person name="Munidasa M."/>
            <person name="Palculict T."/>
            <person name="Patil S."/>
            <person name="Pu L.-L."/>
            <person name="Saada N."/>
            <person name="Tang L."/>
            <person name="Weissenberger G."/>
            <person name="Zhu Y."/>
            <person name="Hemphill L."/>
            <person name="Shang Y."/>
            <person name="Youmans B."/>
            <person name="Ayvaz T."/>
            <person name="Ross M."/>
            <person name="Santibanez J."/>
            <person name="Aqrawi P."/>
            <person name="Gross S."/>
            <person name="Joshi V."/>
            <person name="Fowler G."/>
            <person name="Nazareth L."/>
            <person name="Reid J."/>
            <person name="Worley K."/>
            <person name="Petrosino J."/>
            <person name="Highlander S."/>
            <person name="Gibbs R."/>
        </authorList>
    </citation>
    <scope>NUCLEOTIDE SEQUENCE [LARGE SCALE GENOMIC DNA]</scope>
    <source>
        <strain evidence="8 9">ATCC 49175</strain>
    </source>
</reference>
<evidence type="ECO:0000256" key="1">
    <source>
        <dbReference type="ARBA" id="ARBA00022723"/>
    </source>
</evidence>
<dbReference type="HOGENOM" id="CLU_033792_2_0_9"/>
<comment type="caution">
    <text evidence="8">The sequence shown here is derived from an EMBL/GenBank/DDBJ whole genome shotgun (WGS) entry which is preliminary data.</text>
</comment>
<accession>C8NJ09</accession>
<dbReference type="Pfam" id="PF00149">
    <property type="entry name" value="Metallophos"/>
    <property type="match status" value="1"/>
</dbReference>
<proteinExistence type="inferred from homology"/>
<keyword evidence="5" id="KW-1133">Transmembrane helix</keyword>
<keyword evidence="2" id="KW-0378">Hydrolase</keyword>
<evidence type="ECO:0000313" key="9">
    <source>
        <dbReference type="Proteomes" id="UP000005926"/>
    </source>
</evidence>
<dbReference type="EMBL" id="ACKZ01000029">
    <property type="protein sequence ID" value="EEW36556.1"/>
    <property type="molecule type" value="Genomic_DNA"/>
</dbReference>
<evidence type="ECO:0000259" key="6">
    <source>
        <dbReference type="Pfam" id="PF00149"/>
    </source>
</evidence>
<feature type="transmembrane region" description="Helical" evidence="5">
    <location>
        <begin position="25"/>
        <end position="43"/>
    </location>
</feature>
<evidence type="ECO:0000256" key="4">
    <source>
        <dbReference type="ARBA" id="ARBA00025742"/>
    </source>
</evidence>
<keyword evidence="5" id="KW-0812">Transmembrane</keyword>